<sequence>MMREECGSPMAAMVEITAVPSQHLAVSETLSRRPQMSSWRNWSRMMWQSVVDRAIRILTSGPF</sequence>
<proteinExistence type="predicted"/>
<reference evidence="1" key="1">
    <citation type="submission" date="2021-06" db="EMBL/GenBank/DDBJ databases">
        <title>Parelaphostrongylus tenuis whole genome reference sequence.</title>
        <authorList>
            <person name="Garwood T.J."/>
            <person name="Larsen P.A."/>
            <person name="Fountain-Jones N.M."/>
            <person name="Garbe J.R."/>
            <person name="Macchietto M.G."/>
            <person name="Kania S.A."/>
            <person name="Gerhold R.W."/>
            <person name="Richards J.E."/>
            <person name="Wolf T.M."/>
        </authorList>
    </citation>
    <scope>NUCLEOTIDE SEQUENCE</scope>
    <source>
        <strain evidence="1">MNPRO001-30</strain>
        <tissue evidence="1">Meninges</tissue>
    </source>
</reference>
<comment type="caution">
    <text evidence="1">The sequence shown here is derived from an EMBL/GenBank/DDBJ whole genome shotgun (WGS) entry which is preliminary data.</text>
</comment>
<protein>
    <submittedName>
        <fullName evidence="1">Uncharacterized protein</fullName>
    </submittedName>
</protein>
<keyword evidence="2" id="KW-1185">Reference proteome</keyword>
<accession>A0AAD5ML29</accession>
<evidence type="ECO:0000313" key="1">
    <source>
        <dbReference type="EMBL" id="KAJ1360495.1"/>
    </source>
</evidence>
<name>A0AAD5ML29_PARTN</name>
<dbReference type="AlphaFoldDB" id="A0AAD5ML29"/>
<gene>
    <name evidence="1" type="ORF">KIN20_019486</name>
</gene>
<dbReference type="Proteomes" id="UP001196413">
    <property type="component" value="Unassembled WGS sequence"/>
</dbReference>
<evidence type="ECO:0000313" key="2">
    <source>
        <dbReference type="Proteomes" id="UP001196413"/>
    </source>
</evidence>
<organism evidence="1 2">
    <name type="scientific">Parelaphostrongylus tenuis</name>
    <name type="common">Meningeal worm</name>
    <dbReference type="NCBI Taxonomy" id="148309"/>
    <lineage>
        <taxon>Eukaryota</taxon>
        <taxon>Metazoa</taxon>
        <taxon>Ecdysozoa</taxon>
        <taxon>Nematoda</taxon>
        <taxon>Chromadorea</taxon>
        <taxon>Rhabditida</taxon>
        <taxon>Rhabditina</taxon>
        <taxon>Rhabditomorpha</taxon>
        <taxon>Strongyloidea</taxon>
        <taxon>Metastrongylidae</taxon>
        <taxon>Parelaphostrongylus</taxon>
    </lineage>
</organism>
<dbReference type="EMBL" id="JAHQIW010003883">
    <property type="protein sequence ID" value="KAJ1360495.1"/>
    <property type="molecule type" value="Genomic_DNA"/>
</dbReference>